<accession>A0AAV1HZ09</accession>
<feature type="region of interest" description="Disordered" evidence="1">
    <location>
        <begin position="314"/>
        <end position="338"/>
    </location>
</feature>
<feature type="region of interest" description="Disordered" evidence="1">
    <location>
        <begin position="364"/>
        <end position="569"/>
    </location>
</feature>
<feature type="compositionally biased region" description="Low complexity" evidence="1">
    <location>
        <begin position="508"/>
        <end position="519"/>
    </location>
</feature>
<reference evidence="2 3" key="1">
    <citation type="submission" date="2023-10" db="EMBL/GenBank/DDBJ databases">
        <authorList>
            <person name="Maclean D."/>
            <person name="Macfadyen A."/>
        </authorList>
    </citation>
    <scope>NUCLEOTIDE SEQUENCE [LARGE SCALE GENOMIC DNA]</scope>
</reference>
<feature type="region of interest" description="Disordered" evidence="1">
    <location>
        <begin position="1"/>
        <end position="56"/>
    </location>
</feature>
<feature type="compositionally biased region" description="Polar residues" evidence="1">
    <location>
        <begin position="440"/>
        <end position="467"/>
    </location>
</feature>
<dbReference type="EMBL" id="CAUYUE010000003">
    <property type="protein sequence ID" value="CAK0749989.1"/>
    <property type="molecule type" value="Genomic_DNA"/>
</dbReference>
<feature type="region of interest" description="Disordered" evidence="1">
    <location>
        <begin position="89"/>
        <end position="171"/>
    </location>
</feature>
<comment type="caution">
    <text evidence="2">The sequence shown here is derived from an EMBL/GenBank/DDBJ whole genome shotgun (WGS) entry which is preliminary data.</text>
</comment>
<feature type="compositionally biased region" description="Polar residues" evidence="1">
    <location>
        <begin position="155"/>
        <end position="171"/>
    </location>
</feature>
<dbReference type="AlphaFoldDB" id="A0AAV1HZ09"/>
<evidence type="ECO:0000256" key="1">
    <source>
        <dbReference type="SAM" id="MobiDB-lite"/>
    </source>
</evidence>
<feature type="compositionally biased region" description="Polar residues" evidence="1">
    <location>
        <begin position="496"/>
        <end position="507"/>
    </location>
</feature>
<organism evidence="2 3">
    <name type="scientific">Coccomyxa viridis</name>
    <dbReference type="NCBI Taxonomy" id="1274662"/>
    <lineage>
        <taxon>Eukaryota</taxon>
        <taxon>Viridiplantae</taxon>
        <taxon>Chlorophyta</taxon>
        <taxon>core chlorophytes</taxon>
        <taxon>Trebouxiophyceae</taxon>
        <taxon>Trebouxiophyceae incertae sedis</taxon>
        <taxon>Coccomyxaceae</taxon>
        <taxon>Coccomyxa</taxon>
    </lineage>
</organism>
<name>A0AAV1HZ09_9CHLO</name>
<evidence type="ECO:0000313" key="3">
    <source>
        <dbReference type="Proteomes" id="UP001314263"/>
    </source>
</evidence>
<protein>
    <submittedName>
        <fullName evidence="2">Uncharacterized protein</fullName>
    </submittedName>
</protein>
<dbReference type="Proteomes" id="UP001314263">
    <property type="component" value="Unassembled WGS sequence"/>
</dbReference>
<sequence>MGSMRQPIVPQPVPANAHCHTQQSPCMAPSGMLPDSQVPHEAWHQHGRAEPQGYGHGCTARQLQLQPSFSSPVRPSPSPMRFRSAFARQQVARSQSPLNRLSQRSLSRPTNYISLSQEDSPSETVRFSQQPSQALLPPPSMGMPPAYVPHAQQPPMLSQANPGLQSAQQQVDNPGQDLVMYQDSQNYRPASATHYGARPVSLSNAAQGGSDAASATAAKLLDQIGQVSSLQRQMTQLTAEVKKTTEACAGIADMAHDVKALTASLRNMEDIVRTHTGDCAAAASKADQLAQTLQDACMQAISEMQRVSAQVSATLPAHEQQPQRVSKAEPAEHSHAHRPAGSIDFQMAEKPAPAAPLQVQPQPCEAYNIPTSSNNSAAMAGVQGQRRRVTRSMAKNDSGSHKGVHQSAYTPARSALQPNAAFRRTEKRSRAPAEHDRKQSTQQQKETLQDVQDTTPDLQATPWQTKASARKPVTQHAKAGTQASQAENRFKRHCTPSKTAADSSTERQASPSCPSQAPSLKLTLAPLQPSSMHNKNRAVPEKQSGGPSRSGAAAITQSGARAGPLGRRLPSSTGLDVFAKLFARADAEPSDHIEGLPEIKEEYIAKEVSKRMMMQRMRHMRI</sequence>
<gene>
    <name evidence="2" type="ORF">CVIRNUC_001954</name>
</gene>
<feature type="compositionally biased region" description="Basic and acidic residues" evidence="1">
    <location>
        <begin position="428"/>
        <end position="439"/>
    </location>
</feature>
<keyword evidence="3" id="KW-1185">Reference proteome</keyword>
<feature type="compositionally biased region" description="Polar residues" evidence="1">
    <location>
        <begin position="91"/>
        <end position="127"/>
    </location>
</feature>
<proteinExistence type="predicted"/>
<evidence type="ECO:0000313" key="2">
    <source>
        <dbReference type="EMBL" id="CAK0749989.1"/>
    </source>
</evidence>